<gene>
    <name evidence="1" type="ORF">DEJ51_27820</name>
</gene>
<evidence type="ECO:0000313" key="2">
    <source>
        <dbReference type="Proteomes" id="UP000324101"/>
    </source>
</evidence>
<dbReference type="Pfam" id="PF10604">
    <property type="entry name" value="Polyketide_cyc2"/>
    <property type="match status" value="1"/>
</dbReference>
<dbReference type="AlphaFoldDB" id="A0A5P2DQN7"/>
<dbReference type="Proteomes" id="UP000324101">
    <property type="component" value="Chromosome"/>
</dbReference>
<dbReference type="InterPro" id="IPR023393">
    <property type="entry name" value="START-like_dom_sf"/>
</dbReference>
<evidence type="ECO:0000313" key="1">
    <source>
        <dbReference type="EMBL" id="QES57525.1"/>
    </source>
</evidence>
<protein>
    <recommendedName>
        <fullName evidence="3">SRPBCC family protein</fullName>
    </recommendedName>
</protein>
<dbReference type="InterPro" id="IPR019587">
    <property type="entry name" value="Polyketide_cyclase/dehydratase"/>
</dbReference>
<evidence type="ECO:0008006" key="3">
    <source>
        <dbReference type="Google" id="ProtNLM"/>
    </source>
</evidence>
<sequence>MSAFRKSIDIDRRPEDVYAYLTDPTHLPEWQDSAVSAVPVGKLPVHVGSLILVTRRIGRRRVPTTMEFVELDPPRSWHVHGVDGPVRPDVRGTVEPLDGGARSRVTLDVDFEGRGLGRALVPLVVRPMVRKEMPRGEAKLKHLLETP</sequence>
<dbReference type="RefSeq" id="WP_150260326.1">
    <property type="nucleotide sequence ID" value="NZ_CP029189.1"/>
</dbReference>
<name>A0A5P2DQN7_STRVZ</name>
<dbReference type="Gene3D" id="3.30.530.20">
    <property type="match status" value="1"/>
</dbReference>
<dbReference type="SUPFAM" id="SSF55961">
    <property type="entry name" value="Bet v1-like"/>
    <property type="match status" value="1"/>
</dbReference>
<dbReference type="OrthoDB" id="1524368at2"/>
<proteinExistence type="predicted"/>
<organism evidence="1 2">
    <name type="scientific">Streptomyces venezuelae</name>
    <dbReference type="NCBI Taxonomy" id="54571"/>
    <lineage>
        <taxon>Bacteria</taxon>
        <taxon>Bacillati</taxon>
        <taxon>Actinomycetota</taxon>
        <taxon>Actinomycetes</taxon>
        <taxon>Kitasatosporales</taxon>
        <taxon>Streptomycetaceae</taxon>
        <taxon>Streptomyces</taxon>
    </lineage>
</organism>
<dbReference type="EMBL" id="CP029189">
    <property type="protein sequence ID" value="QES57525.1"/>
    <property type="molecule type" value="Genomic_DNA"/>
</dbReference>
<accession>A0A5P2DQN7</accession>
<reference evidence="1 2" key="1">
    <citation type="submission" date="2018-05" db="EMBL/GenBank/DDBJ databases">
        <title>Streptomyces venezuelae.</title>
        <authorList>
            <person name="Kim W."/>
            <person name="Lee N."/>
            <person name="Cho B.-K."/>
        </authorList>
    </citation>
    <scope>NUCLEOTIDE SEQUENCE [LARGE SCALE GENOMIC DNA]</scope>
    <source>
        <strain evidence="1 2">ATCC 21018</strain>
    </source>
</reference>